<dbReference type="InterPro" id="IPR039525">
    <property type="entry name" value="RNF126-like_zinc-ribbon"/>
</dbReference>
<gene>
    <name evidence="10" type="primary">LOC110710088</name>
</gene>
<dbReference type="SUPFAM" id="SSF57850">
    <property type="entry name" value="RING/U-box"/>
    <property type="match status" value="1"/>
</dbReference>
<dbReference type="GeneID" id="110710088"/>
<dbReference type="EnsemblPlants" id="AUR62042384-RA">
    <property type="protein sequence ID" value="AUR62042384-RA:cds"/>
    <property type="gene ID" value="AUR62042384"/>
</dbReference>
<name>A0A803N933_CHEQI</name>
<keyword evidence="4" id="KW-0479">Metal-binding</keyword>
<reference evidence="10" key="1">
    <citation type="journal article" date="2017" name="Nature">
        <title>The genome of Chenopodium quinoa.</title>
        <authorList>
            <person name="Jarvis D.E."/>
            <person name="Ho Y.S."/>
            <person name="Lightfoot D.J."/>
            <person name="Schmoeckel S.M."/>
            <person name="Li B."/>
            <person name="Borm T.J.A."/>
            <person name="Ohyanagi H."/>
            <person name="Mineta K."/>
            <person name="Michell C.T."/>
            <person name="Saber N."/>
            <person name="Kharbatia N.M."/>
            <person name="Rupper R.R."/>
            <person name="Sharp A.R."/>
            <person name="Dally N."/>
            <person name="Boughton B.A."/>
            <person name="Woo Y.H."/>
            <person name="Gao G."/>
            <person name="Schijlen E.G.W.M."/>
            <person name="Guo X."/>
            <person name="Momin A.A."/>
            <person name="Negrao S."/>
            <person name="Al-Babili S."/>
            <person name="Gehring C."/>
            <person name="Roessner U."/>
            <person name="Jung C."/>
            <person name="Murphy K."/>
            <person name="Arold S.T."/>
            <person name="Gojobori T."/>
            <person name="van der Linden C.G."/>
            <person name="van Loo E.N."/>
            <person name="Jellen E.N."/>
            <person name="Maughan P.J."/>
            <person name="Tester M."/>
        </authorList>
    </citation>
    <scope>NUCLEOTIDE SEQUENCE [LARGE SCALE GENOMIC DNA]</scope>
    <source>
        <strain evidence="10">cv. PI 614886</strain>
    </source>
</reference>
<dbReference type="PROSITE" id="PS50089">
    <property type="entry name" value="ZF_RING_2"/>
    <property type="match status" value="1"/>
</dbReference>
<dbReference type="GO" id="GO:0061630">
    <property type="term" value="F:ubiquitin protein ligase activity"/>
    <property type="evidence" value="ECO:0007669"/>
    <property type="project" value="UniProtKB-EC"/>
</dbReference>
<sequence length="347" mass="38450">MDSNGSTFWCHRCDRFIRVHTQHIAICPDCGGGFVEGIDASSTLSPLSPISSPTAARLLPPDNSRLIRSSPSSINPVIALPNSTDETSPPTYQLFYDDTSGLGLRPLPISVAEFLMGSGFDRILHQLGQLDFNGSLNSMDDNPPASKSAVESIPFVRIVDSHVGSESHCAVCKDQFEIDMNARELPCKHIYHSDCILPWLLLHNSCPVCRFKLPTDNGISENDVRESDDGMMLGLRIWRLPGGGFAVGRFLGGRGTAEEGLFPVVYTEMDGGGFDNNDDFRRISWPLRESRSGRSRGWARAFRSVFTLFRRNRRSSSSRSSVEAGRSVSRSRSLFRRRQSQGWTFGV</sequence>
<keyword evidence="7" id="KW-0862">Zinc</keyword>
<accession>A0A803N933</accession>
<dbReference type="Pfam" id="PF13639">
    <property type="entry name" value="zf-RING_2"/>
    <property type="match status" value="1"/>
</dbReference>
<dbReference type="SMART" id="SM00184">
    <property type="entry name" value="RING"/>
    <property type="match status" value="1"/>
</dbReference>
<evidence type="ECO:0000256" key="1">
    <source>
        <dbReference type="ARBA" id="ARBA00000900"/>
    </source>
</evidence>
<reference evidence="10" key="2">
    <citation type="submission" date="2021-03" db="UniProtKB">
        <authorList>
            <consortium name="EnsemblPlants"/>
        </authorList>
    </citation>
    <scope>IDENTIFICATION</scope>
</reference>
<evidence type="ECO:0000256" key="7">
    <source>
        <dbReference type="ARBA" id="ARBA00022833"/>
    </source>
</evidence>
<dbReference type="Pfam" id="PF06547">
    <property type="entry name" value="DUF1117"/>
    <property type="match status" value="1"/>
</dbReference>
<dbReference type="EC" id="2.3.2.27" evidence="2"/>
<dbReference type="PANTHER" id="PTHR15710:SF192">
    <property type="entry name" value="RING-TYPE E3 UBIQUITIN TRANSFERASE"/>
    <property type="match status" value="1"/>
</dbReference>
<comment type="catalytic activity">
    <reaction evidence="1">
        <text>S-ubiquitinyl-[E2 ubiquitin-conjugating enzyme]-L-cysteine + [acceptor protein]-L-lysine = [E2 ubiquitin-conjugating enzyme]-L-cysteine + N(6)-ubiquitinyl-[acceptor protein]-L-lysine.</text>
        <dbReference type="EC" id="2.3.2.27"/>
    </reaction>
</comment>
<feature type="domain" description="RING-type" evidence="9">
    <location>
        <begin position="169"/>
        <end position="210"/>
    </location>
</feature>
<evidence type="ECO:0000259" key="9">
    <source>
        <dbReference type="PROSITE" id="PS50089"/>
    </source>
</evidence>
<dbReference type="InterPro" id="IPR013083">
    <property type="entry name" value="Znf_RING/FYVE/PHD"/>
</dbReference>
<keyword evidence="6" id="KW-0833">Ubl conjugation pathway</keyword>
<keyword evidence="3" id="KW-0808">Transferase</keyword>
<dbReference type="GO" id="GO:0016567">
    <property type="term" value="P:protein ubiquitination"/>
    <property type="evidence" value="ECO:0007669"/>
    <property type="project" value="TreeGrafter"/>
</dbReference>
<evidence type="ECO:0000256" key="4">
    <source>
        <dbReference type="ARBA" id="ARBA00022723"/>
    </source>
</evidence>
<dbReference type="OrthoDB" id="21204at2759"/>
<keyword evidence="11" id="KW-1185">Reference proteome</keyword>
<dbReference type="GO" id="GO:0005737">
    <property type="term" value="C:cytoplasm"/>
    <property type="evidence" value="ECO:0007669"/>
    <property type="project" value="TreeGrafter"/>
</dbReference>
<protein>
    <recommendedName>
        <fullName evidence="2">RING-type E3 ubiquitin transferase</fullName>
        <ecNumber evidence="2">2.3.2.27</ecNumber>
    </recommendedName>
</protein>
<dbReference type="Pfam" id="PF14369">
    <property type="entry name" value="Zn_ribbon_19"/>
    <property type="match status" value="1"/>
</dbReference>
<dbReference type="CDD" id="cd16667">
    <property type="entry name" value="RING-H2_RNF126-like"/>
    <property type="match status" value="1"/>
</dbReference>
<keyword evidence="5 8" id="KW-0863">Zinc-finger</keyword>
<dbReference type="KEGG" id="cqi:110710088"/>
<evidence type="ECO:0000256" key="6">
    <source>
        <dbReference type="ARBA" id="ARBA00022786"/>
    </source>
</evidence>
<evidence type="ECO:0000256" key="2">
    <source>
        <dbReference type="ARBA" id="ARBA00012483"/>
    </source>
</evidence>
<dbReference type="SMR" id="A0A803N933"/>
<dbReference type="InterPro" id="IPR010543">
    <property type="entry name" value="DUF1117"/>
</dbReference>
<proteinExistence type="predicted"/>
<dbReference type="InterPro" id="IPR001841">
    <property type="entry name" value="Znf_RING"/>
</dbReference>
<dbReference type="AlphaFoldDB" id="A0A803N933"/>
<dbReference type="Gramene" id="AUR62042384-RA">
    <property type="protein sequence ID" value="AUR62042384-RA:cds"/>
    <property type="gene ID" value="AUR62042384"/>
</dbReference>
<dbReference type="Proteomes" id="UP000596660">
    <property type="component" value="Unplaced"/>
</dbReference>
<organism evidence="10 11">
    <name type="scientific">Chenopodium quinoa</name>
    <name type="common">Quinoa</name>
    <dbReference type="NCBI Taxonomy" id="63459"/>
    <lineage>
        <taxon>Eukaryota</taxon>
        <taxon>Viridiplantae</taxon>
        <taxon>Streptophyta</taxon>
        <taxon>Embryophyta</taxon>
        <taxon>Tracheophyta</taxon>
        <taxon>Spermatophyta</taxon>
        <taxon>Magnoliopsida</taxon>
        <taxon>eudicotyledons</taxon>
        <taxon>Gunneridae</taxon>
        <taxon>Pentapetalae</taxon>
        <taxon>Caryophyllales</taxon>
        <taxon>Chenopodiaceae</taxon>
        <taxon>Chenopodioideae</taxon>
        <taxon>Atripliceae</taxon>
        <taxon>Chenopodium</taxon>
    </lineage>
</organism>
<evidence type="ECO:0000256" key="8">
    <source>
        <dbReference type="PROSITE-ProRule" id="PRU00175"/>
    </source>
</evidence>
<dbReference type="Gene3D" id="3.30.40.10">
    <property type="entry name" value="Zinc/RING finger domain, C3HC4 (zinc finger)"/>
    <property type="match status" value="1"/>
</dbReference>
<dbReference type="GO" id="GO:0008270">
    <property type="term" value="F:zinc ion binding"/>
    <property type="evidence" value="ECO:0007669"/>
    <property type="project" value="UniProtKB-KW"/>
</dbReference>
<evidence type="ECO:0000313" key="11">
    <source>
        <dbReference type="Proteomes" id="UP000596660"/>
    </source>
</evidence>
<dbReference type="RefSeq" id="XP_021744046.1">
    <property type="nucleotide sequence ID" value="XM_021888354.1"/>
</dbReference>
<dbReference type="PANTHER" id="PTHR15710">
    <property type="entry name" value="E3 UBIQUITIN-PROTEIN LIGASE PRAJA"/>
    <property type="match status" value="1"/>
</dbReference>
<dbReference type="FunFam" id="3.30.40.10:FF:000022">
    <property type="entry name" value="E3 ubiquitin-protein ligase RING1-like"/>
    <property type="match status" value="1"/>
</dbReference>
<evidence type="ECO:0000256" key="5">
    <source>
        <dbReference type="ARBA" id="ARBA00022771"/>
    </source>
</evidence>
<evidence type="ECO:0000313" key="10">
    <source>
        <dbReference type="EnsemblPlants" id="AUR62042384-RA:cds"/>
    </source>
</evidence>
<dbReference type="OMA" id="QHIAICP"/>
<evidence type="ECO:0000256" key="3">
    <source>
        <dbReference type="ARBA" id="ARBA00022679"/>
    </source>
</evidence>